<evidence type="ECO:0000313" key="1">
    <source>
        <dbReference type="EMBL" id="TLM89832.1"/>
    </source>
</evidence>
<dbReference type="RefSeq" id="WP_138080240.1">
    <property type="nucleotide sequence ID" value="NZ_VAJM01000011.1"/>
</dbReference>
<dbReference type="OrthoDB" id="648623at2"/>
<dbReference type="EMBL" id="VAJM01000011">
    <property type="protein sequence ID" value="TLM89832.1"/>
    <property type="molecule type" value="Genomic_DNA"/>
</dbReference>
<name>A0A5R8WKZ7_9BACT</name>
<gene>
    <name evidence="1" type="ORF">FDY95_19705</name>
</gene>
<accession>A0A5R8WKZ7</accession>
<keyword evidence="2" id="KW-1185">Reference proteome</keyword>
<evidence type="ECO:0000313" key="2">
    <source>
        <dbReference type="Proteomes" id="UP000305517"/>
    </source>
</evidence>
<protein>
    <submittedName>
        <fullName evidence="1">Uncharacterized protein</fullName>
    </submittedName>
</protein>
<proteinExistence type="predicted"/>
<sequence length="157" mass="17947">MRHFLRWYQGHQAELDRLLTATVSKQGRGDTAHYQVDYARAQRYLDYLTKAGWFTPQFVRDQAQQFRRRDADFRRTRQAYGPPVGFGFGWILYTPQPEKVVAAALATGRITATETGAGQWQARVQLPGNGRLVLDWVAAKDSARLETIYPDGIEQAE</sequence>
<organism evidence="1 2">
    <name type="scientific">Hymenobacter jeollabukensis</name>
    <dbReference type="NCBI Taxonomy" id="2025313"/>
    <lineage>
        <taxon>Bacteria</taxon>
        <taxon>Pseudomonadati</taxon>
        <taxon>Bacteroidota</taxon>
        <taxon>Cytophagia</taxon>
        <taxon>Cytophagales</taxon>
        <taxon>Hymenobacteraceae</taxon>
        <taxon>Hymenobacter</taxon>
    </lineage>
</organism>
<dbReference type="AlphaFoldDB" id="A0A5R8WKZ7"/>
<comment type="caution">
    <text evidence="1">The sequence shown here is derived from an EMBL/GenBank/DDBJ whole genome shotgun (WGS) entry which is preliminary data.</text>
</comment>
<dbReference type="Proteomes" id="UP000305517">
    <property type="component" value="Unassembled WGS sequence"/>
</dbReference>
<reference evidence="1 2" key="1">
    <citation type="submission" date="2019-05" db="EMBL/GenBank/DDBJ databases">
        <title>Hymenobacter edaphi sp. nov., isolated from abandoned arsenic-contaminated farmland soil.</title>
        <authorList>
            <person name="Nie L."/>
        </authorList>
    </citation>
    <scope>NUCLEOTIDE SEQUENCE [LARGE SCALE GENOMIC DNA]</scope>
    <source>
        <strain evidence="1 2">1-3-3-8</strain>
    </source>
</reference>